<feature type="compositionally biased region" description="Basic and acidic residues" evidence="1">
    <location>
        <begin position="1"/>
        <end position="14"/>
    </location>
</feature>
<feature type="region of interest" description="Disordered" evidence="1">
    <location>
        <begin position="43"/>
        <end position="67"/>
    </location>
</feature>
<evidence type="ECO:0000256" key="1">
    <source>
        <dbReference type="SAM" id="MobiDB-lite"/>
    </source>
</evidence>
<protein>
    <submittedName>
        <fullName evidence="2">Uncharacterized protein</fullName>
    </submittedName>
</protein>
<dbReference type="EMBL" id="OA568811">
    <property type="protein sequence ID" value="CAD7201916.1"/>
    <property type="molecule type" value="Genomic_DNA"/>
</dbReference>
<gene>
    <name evidence="2" type="ORF">TDIB3V08_LOCUS8107</name>
</gene>
<feature type="region of interest" description="Disordered" evidence="1">
    <location>
        <begin position="1"/>
        <end position="28"/>
    </location>
</feature>
<proteinExistence type="predicted"/>
<feature type="compositionally biased region" description="Basic and acidic residues" evidence="1">
    <location>
        <begin position="51"/>
        <end position="67"/>
    </location>
</feature>
<accession>A0A7R8VNQ2</accession>
<dbReference type="AlphaFoldDB" id="A0A7R8VNQ2"/>
<evidence type="ECO:0000313" key="2">
    <source>
        <dbReference type="EMBL" id="CAD7201916.1"/>
    </source>
</evidence>
<sequence>MGEKDYLSKERAEGSMEPIPPAPAKRSLGFEYTGGRYLEVQLPRQSVIGDPTDKGDPEFIKRQEQKKSDLDEQLKEYIAEWRKQRSKEEDELKRLKEKQSKRKDWLKERNYWKHERNYWKHEFSEDRTGLRRETIGNMRETIGNRRETIGNMRETIGNMSLVRTGLAEGEKLLET</sequence>
<reference evidence="2" key="1">
    <citation type="submission" date="2020-11" db="EMBL/GenBank/DDBJ databases">
        <authorList>
            <person name="Tran Van P."/>
        </authorList>
    </citation>
    <scope>NUCLEOTIDE SEQUENCE</scope>
</reference>
<name>A0A7R8VNQ2_TIMDO</name>
<organism evidence="2">
    <name type="scientific">Timema douglasi</name>
    <name type="common">Walking stick</name>
    <dbReference type="NCBI Taxonomy" id="61478"/>
    <lineage>
        <taxon>Eukaryota</taxon>
        <taxon>Metazoa</taxon>
        <taxon>Ecdysozoa</taxon>
        <taxon>Arthropoda</taxon>
        <taxon>Hexapoda</taxon>
        <taxon>Insecta</taxon>
        <taxon>Pterygota</taxon>
        <taxon>Neoptera</taxon>
        <taxon>Polyneoptera</taxon>
        <taxon>Phasmatodea</taxon>
        <taxon>Timematodea</taxon>
        <taxon>Timematoidea</taxon>
        <taxon>Timematidae</taxon>
        <taxon>Timema</taxon>
    </lineage>
</organism>